<name>A0AAV4H937_9GAST</name>
<dbReference type="EMBL" id="BMAT01001888">
    <property type="protein sequence ID" value="GFR94722.1"/>
    <property type="molecule type" value="Genomic_DNA"/>
</dbReference>
<proteinExistence type="predicted"/>
<evidence type="ECO:0000313" key="2">
    <source>
        <dbReference type="Proteomes" id="UP000762676"/>
    </source>
</evidence>
<reference evidence="1 2" key="1">
    <citation type="journal article" date="2021" name="Elife">
        <title>Chloroplast acquisition without the gene transfer in kleptoplastic sea slugs, Plakobranchus ocellatus.</title>
        <authorList>
            <person name="Maeda T."/>
            <person name="Takahashi S."/>
            <person name="Yoshida T."/>
            <person name="Shimamura S."/>
            <person name="Takaki Y."/>
            <person name="Nagai Y."/>
            <person name="Toyoda A."/>
            <person name="Suzuki Y."/>
            <person name="Arimoto A."/>
            <person name="Ishii H."/>
            <person name="Satoh N."/>
            <person name="Nishiyama T."/>
            <person name="Hasebe M."/>
            <person name="Maruyama T."/>
            <person name="Minagawa J."/>
            <person name="Obokata J."/>
            <person name="Shigenobu S."/>
        </authorList>
    </citation>
    <scope>NUCLEOTIDE SEQUENCE [LARGE SCALE GENOMIC DNA]</scope>
</reference>
<dbReference type="Proteomes" id="UP000762676">
    <property type="component" value="Unassembled WGS sequence"/>
</dbReference>
<evidence type="ECO:0000313" key="1">
    <source>
        <dbReference type="EMBL" id="GFR94722.1"/>
    </source>
</evidence>
<accession>A0AAV4H937</accession>
<sequence>MTCHRKASAQLHRMALRCSRLSPSPPKVGRQKKKICPLTFNRIISIVMDSVGDGYLLLYDRRIISASRRKQLLVKVHPGHPEIVRMKRILRQSY</sequence>
<dbReference type="AlphaFoldDB" id="A0AAV4H937"/>
<protein>
    <submittedName>
        <fullName evidence="1">Uncharacterized protein</fullName>
    </submittedName>
</protein>
<keyword evidence="2" id="KW-1185">Reference proteome</keyword>
<comment type="caution">
    <text evidence="1">The sequence shown here is derived from an EMBL/GenBank/DDBJ whole genome shotgun (WGS) entry which is preliminary data.</text>
</comment>
<organism evidence="1 2">
    <name type="scientific">Elysia marginata</name>
    <dbReference type="NCBI Taxonomy" id="1093978"/>
    <lineage>
        <taxon>Eukaryota</taxon>
        <taxon>Metazoa</taxon>
        <taxon>Spiralia</taxon>
        <taxon>Lophotrochozoa</taxon>
        <taxon>Mollusca</taxon>
        <taxon>Gastropoda</taxon>
        <taxon>Heterobranchia</taxon>
        <taxon>Euthyneura</taxon>
        <taxon>Panpulmonata</taxon>
        <taxon>Sacoglossa</taxon>
        <taxon>Placobranchoidea</taxon>
        <taxon>Plakobranchidae</taxon>
        <taxon>Elysia</taxon>
    </lineage>
</organism>
<gene>
    <name evidence="1" type="ORF">ElyMa_000926200</name>
</gene>